<dbReference type="CDD" id="cd00085">
    <property type="entry name" value="HNHc"/>
    <property type="match status" value="1"/>
</dbReference>
<accession>A0A1I5U119</accession>
<feature type="non-terminal residue" evidence="3">
    <location>
        <position position="1"/>
    </location>
</feature>
<comment type="similarity">
    <text evidence="1">Belongs to the Rv1128c/1148c/1588c/1702c/1945/3466 family.</text>
</comment>
<name>A0A1I5U119_9ACTN</name>
<keyword evidence="4" id="KW-1185">Reference proteome</keyword>
<dbReference type="RefSeq" id="WP_136697364.1">
    <property type="nucleotide sequence ID" value="NZ_FOWQ01000010.1"/>
</dbReference>
<evidence type="ECO:0000313" key="4">
    <source>
        <dbReference type="Proteomes" id="UP000198857"/>
    </source>
</evidence>
<evidence type="ECO:0000256" key="1">
    <source>
        <dbReference type="ARBA" id="ARBA00023450"/>
    </source>
</evidence>
<evidence type="ECO:0000259" key="2">
    <source>
        <dbReference type="SMART" id="SM00507"/>
    </source>
</evidence>
<keyword evidence="3" id="KW-0540">Nuclease</keyword>
<proteinExistence type="inferred from homology"/>
<dbReference type="SMART" id="SM00507">
    <property type="entry name" value="HNHc"/>
    <property type="match status" value="1"/>
</dbReference>
<dbReference type="Proteomes" id="UP000198857">
    <property type="component" value="Unassembled WGS sequence"/>
</dbReference>
<reference evidence="4" key="1">
    <citation type="submission" date="2016-10" db="EMBL/GenBank/DDBJ databases">
        <authorList>
            <person name="Varghese N."/>
            <person name="Submissions S."/>
        </authorList>
    </citation>
    <scope>NUCLEOTIDE SEQUENCE [LARGE SCALE GENOMIC DNA]</scope>
    <source>
        <strain evidence="4">DSM 44208</strain>
    </source>
</reference>
<organism evidence="3 4">
    <name type="scientific">Geodermatophilus dictyosporus</name>
    <dbReference type="NCBI Taxonomy" id="1523247"/>
    <lineage>
        <taxon>Bacteria</taxon>
        <taxon>Bacillati</taxon>
        <taxon>Actinomycetota</taxon>
        <taxon>Actinomycetes</taxon>
        <taxon>Geodermatophilales</taxon>
        <taxon>Geodermatophilaceae</taxon>
        <taxon>Geodermatophilus</taxon>
    </lineage>
</organism>
<keyword evidence="3" id="KW-0255">Endonuclease</keyword>
<dbReference type="OrthoDB" id="4413566at2"/>
<dbReference type="Gene3D" id="1.10.30.50">
    <property type="match status" value="1"/>
</dbReference>
<protein>
    <submittedName>
        <fullName evidence="3">HNH endonuclease</fullName>
    </submittedName>
</protein>
<dbReference type="InterPro" id="IPR002711">
    <property type="entry name" value="HNH"/>
</dbReference>
<dbReference type="GO" id="GO:0003676">
    <property type="term" value="F:nucleic acid binding"/>
    <property type="evidence" value="ECO:0007669"/>
    <property type="project" value="InterPro"/>
</dbReference>
<dbReference type="EMBL" id="FOWQ01000010">
    <property type="protein sequence ID" value="SFP88959.1"/>
    <property type="molecule type" value="Genomic_DNA"/>
</dbReference>
<gene>
    <name evidence="3" type="ORF">SAMN05660464_0001</name>
</gene>
<dbReference type="GO" id="GO:0004519">
    <property type="term" value="F:endonuclease activity"/>
    <property type="evidence" value="ECO:0007669"/>
    <property type="project" value="UniProtKB-KW"/>
</dbReference>
<sequence>LDPDGPEPDPTEGRRLMLARHADGTLSGRFELDAVGGEKLQAALESFVQADRPAGDERSRAQRLGDALVQLCDTALAAGSLPVLRTVKPHVAVVIGLEDLAGPATGRAAGRMGFGAVISAARARWIACDGTISRVVFGPDGVPLDLGREQRLADRHLRRAVELRDGGCVFTGCGAPTWWAEVHHLVHWLDGGETNLANSALLCERHHTKVHHGFRVERQPDGRWRTWRPDGTEIGVPEPLLPRAA</sequence>
<dbReference type="Pfam" id="PF01844">
    <property type="entry name" value="HNH"/>
    <property type="match status" value="1"/>
</dbReference>
<dbReference type="InterPro" id="IPR003870">
    <property type="entry name" value="DUF222"/>
</dbReference>
<dbReference type="GO" id="GO:0008270">
    <property type="term" value="F:zinc ion binding"/>
    <property type="evidence" value="ECO:0007669"/>
    <property type="project" value="InterPro"/>
</dbReference>
<keyword evidence="3" id="KW-0378">Hydrolase</keyword>
<dbReference type="AlphaFoldDB" id="A0A1I5U119"/>
<evidence type="ECO:0000313" key="3">
    <source>
        <dbReference type="EMBL" id="SFP88959.1"/>
    </source>
</evidence>
<feature type="domain" description="HNH nuclease" evidence="2">
    <location>
        <begin position="156"/>
        <end position="208"/>
    </location>
</feature>
<dbReference type="Pfam" id="PF02720">
    <property type="entry name" value="DUF222"/>
    <property type="match status" value="1"/>
</dbReference>
<dbReference type="InterPro" id="IPR003615">
    <property type="entry name" value="HNH_nuc"/>
</dbReference>